<organism evidence="2">
    <name type="scientific">Cacopsylla melanoneura</name>
    <dbReference type="NCBI Taxonomy" id="428564"/>
    <lineage>
        <taxon>Eukaryota</taxon>
        <taxon>Metazoa</taxon>
        <taxon>Ecdysozoa</taxon>
        <taxon>Arthropoda</taxon>
        <taxon>Hexapoda</taxon>
        <taxon>Insecta</taxon>
        <taxon>Pterygota</taxon>
        <taxon>Neoptera</taxon>
        <taxon>Paraneoptera</taxon>
        <taxon>Hemiptera</taxon>
        <taxon>Sternorrhyncha</taxon>
        <taxon>Psylloidea</taxon>
        <taxon>Psyllidae</taxon>
        <taxon>Psyllinae</taxon>
        <taxon>Cacopsylla</taxon>
    </lineage>
</organism>
<dbReference type="EMBL" id="HBUF01543145">
    <property type="protein sequence ID" value="CAG6755853.1"/>
    <property type="molecule type" value="Transcribed_RNA"/>
</dbReference>
<feature type="region of interest" description="Disordered" evidence="1">
    <location>
        <begin position="1"/>
        <end position="77"/>
    </location>
</feature>
<evidence type="ECO:0000256" key="1">
    <source>
        <dbReference type="SAM" id="MobiDB-lite"/>
    </source>
</evidence>
<reference evidence="2" key="1">
    <citation type="submission" date="2021-05" db="EMBL/GenBank/DDBJ databases">
        <authorList>
            <person name="Alioto T."/>
            <person name="Alioto T."/>
            <person name="Gomez Garrido J."/>
        </authorList>
    </citation>
    <scope>NUCLEOTIDE SEQUENCE</scope>
</reference>
<sequence length="118" mass="12274">MDHSNHENDNPGGIPGAGGGSITTDSESRSDVTDAASQSTSRTDCDSSADSTVTVLPWSGGPQRVRSVCGSASDASNVRPGEYVMRSLFADFTVQAEKKLDQVLAEPQFSLSIRPGVG</sequence>
<accession>A0A8D8ZXK4</accession>
<evidence type="ECO:0000313" key="2">
    <source>
        <dbReference type="EMBL" id="CAG6755853.1"/>
    </source>
</evidence>
<feature type="compositionally biased region" description="Polar residues" evidence="1">
    <location>
        <begin position="35"/>
        <end position="54"/>
    </location>
</feature>
<name>A0A8D8ZXK4_9HEMI</name>
<protein>
    <submittedName>
        <fullName evidence="2">Uncharacterized protein</fullName>
    </submittedName>
</protein>
<proteinExistence type="predicted"/>
<dbReference type="AlphaFoldDB" id="A0A8D8ZXK4"/>